<dbReference type="GO" id="GO:0007586">
    <property type="term" value="P:digestion"/>
    <property type="evidence" value="ECO:0000318"/>
    <property type="project" value="GO_Central"/>
</dbReference>
<dbReference type="HOGENOM" id="CLU_169783_0_0_1"/>
<dbReference type="FunCoup" id="F7E613">
    <property type="interactions" value="329"/>
</dbReference>
<comment type="subcellular location">
    <subcellularLocation>
        <location evidence="1 7">Secreted</location>
    </subcellularLocation>
</comment>
<protein>
    <recommendedName>
        <fullName evidence="10">Gastrin/cholecystokinin peptide hormone domain-containing protein</fullName>
    </recommendedName>
</protein>
<evidence type="ECO:0000256" key="1">
    <source>
        <dbReference type="ARBA" id="ARBA00004613"/>
    </source>
</evidence>
<evidence type="ECO:0000256" key="4">
    <source>
        <dbReference type="ARBA" id="ARBA00022641"/>
    </source>
</evidence>
<reference evidence="11" key="1">
    <citation type="submission" date="2025-08" db="UniProtKB">
        <authorList>
            <consortium name="Ensembl"/>
        </authorList>
    </citation>
    <scope>IDENTIFICATION</scope>
    <source>
        <strain evidence="11">Glennie</strain>
    </source>
</reference>
<dbReference type="GO" id="GO:0030424">
    <property type="term" value="C:axon"/>
    <property type="evidence" value="ECO:0000318"/>
    <property type="project" value="GO_Central"/>
</dbReference>
<evidence type="ECO:0000256" key="3">
    <source>
        <dbReference type="ARBA" id="ARBA00022525"/>
    </source>
</evidence>
<evidence type="ECO:0000259" key="10">
    <source>
        <dbReference type="Pfam" id="PF00918"/>
    </source>
</evidence>
<dbReference type="PANTHER" id="PTHR10786">
    <property type="entry name" value="CHOLECYSTOKININ"/>
    <property type="match status" value="1"/>
</dbReference>
<name>F7E613_ORNAN</name>
<dbReference type="InterPro" id="IPR001651">
    <property type="entry name" value="Gastrin/CCK"/>
</dbReference>
<evidence type="ECO:0000256" key="9">
    <source>
        <dbReference type="SAM" id="SignalP"/>
    </source>
</evidence>
<evidence type="ECO:0000256" key="2">
    <source>
        <dbReference type="ARBA" id="ARBA00006273"/>
    </source>
</evidence>
<organism evidence="11 12">
    <name type="scientific">Ornithorhynchus anatinus</name>
    <name type="common">Duckbill platypus</name>
    <dbReference type="NCBI Taxonomy" id="9258"/>
    <lineage>
        <taxon>Eukaryota</taxon>
        <taxon>Metazoa</taxon>
        <taxon>Chordata</taxon>
        <taxon>Craniata</taxon>
        <taxon>Vertebrata</taxon>
        <taxon>Euteleostomi</taxon>
        <taxon>Mammalia</taxon>
        <taxon>Monotremata</taxon>
        <taxon>Ornithorhynchidae</taxon>
        <taxon>Ornithorhynchus</taxon>
    </lineage>
</organism>
<dbReference type="GO" id="GO:0005184">
    <property type="term" value="F:neuropeptide hormone activity"/>
    <property type="evidence" value="ECO:0000318"/>
    <property type="project" value="GO_Central"/>
</dbReference>
<dbReference type="Ensembl" id="ENSOANT00000019003.3">
    <property type="protein sequence ID" value="ENSOANP00000019000.3"/>
    <property type="gene ID" value="ENSOANG00000011995.3"/>
</dbReference>
<feature type="domain" description="Gastrin/cholecystokinin peptide hormone" evidence="10">
    <location>
        <begin position="3"/>
        <end position="115"/>
    </location>
</feature>
<evidence type="ECO:0000313" key="12">
    <source>
        <dbReference type="Proteomes" id="UP000002279"/>
    </source>
</evidence>
<dbReference type="Proteomes" id="UP000002279">
    <property type="component" value="Unplaced"/>
</dbReference>
<dbReference type="PANTHER" id="PTHR10786:SF0">
    <property type="entry name" value="CHOLECYSTOKININ"/>
    <property type="match status" value="1"/>
</dbReference>
<dbReference type="PROSITE" id="PS00259">
    <property type="entry name" value="GASTRIN"/>
    <property type="match status" value="1"/>
</dbReference>
<dbReference type="SMART" id="SM00029">
    <property type="entry name" value="GASTRIN"/>
    <property type="match status" value="1"/>
</dbReference>
<dbReference type="InParanoid" id="F7E613"/>
<dbReference type="Pfam" id="PF00918">
    <property type="entry name" value="Gastrin"/>
    <property type="match status" value="1"/>
</dbReference>
<evidence type="ECO:0000256" key="6">
    <source>
        <dbReference type="ARBA" id="ARBA00022815"/>
    </source>
</evidence>
<dbReference type="OMA" id="YSGLCIC"/>
<feature type="signal peptide" evidence="9">
    <location>
        <begin position="1"/>
        <end position="20"/>
    </location>
</feature>
<sequence length="115" mass="12958">MYSGICIFVVLAALSANSLGQQTSKSSHDIPAVEELEQSLTEYQRHARAPLSASQRANPRVLLARFIQQAKKGRFQSFGESTVPSEKPRKPPTPRDYFGWMDFGRRSAEEYDYSS</sequence>
<feature type="chain" id="PRO_5027947058" description="Gastrin/cholecystokinin peptide hormone domain-containing protein" evidence="9">
    <location>
        <begin position="21"/>
        <end position="115"/>
    </location>
</feature>
<evidence type="ECO:0000256" key="7">
    <source>
        <dbReference type="RuleBase" id="RU004362"/>
    </source>
</evidence>
<dbReference type="eggNOG" id="ENOG502S472">
    <property type="taxonomic scope" value="Eukaryota"/>
</dbReference>
<evidence type="ECO:0000256" key="5">
    <source>
        <dbReference type="ARBA" id="ARBA00022685"/>
    </source>
</evidence>
<dbReference type="Bgee" id="ENSOANG00000011995">
    <property type="expression patterns" value="Expressed in brain and 1 other cell type or tissue"/>
</dbReference>
<dbReference type="GO" id="GO:0005615">
    <property type="term" value="C:extracellular space"/>
    <property type="evidence" value="ECO:0000318"/>
    <property type="project" value="GO_Central"/>
</dbReference>
<evidence type="ECO:0000256" key="8">
    <source>
        <dbReference type="SAM" id="MobiDB-lite"/>
    </source>
</evidence>
<feature type="region of interest" description="Disordered" evidence="8">
    <location>
        <begin position="76"/>
        <end position="98"/>
    </location>
</feature>
<accession>F7E613</accession>
<dbReference type="GeneTree" id="ENSGT00390000003571"/>
<dbReference type="InterPro" id="IPR015499">
    <property type="entry name" value="CCK-like"/>
</dbReference>
<keyword evidence="12" id="KW-1185">Reference proteome</keyword>
<evidence type="ECO:0000313" key="11">
    <source>
        <dbReference type="Ensembl" id="ENSOANP00000019000.3"/>
    </source>
</evidence>
<proteinExistence type="inferred from homology"/>
<reference evidence="11" key="2">
    <citation type="submission" date="2025-09" db="UniProtKB">
        <authorList>
            <consortium name="Ensembl"/>
        </authorList>
    </citation>
    <scope>IDENTIFICATION</scope>
    <source>
        <strain evidence="11">Glennie</strain>
    </source>
</reference>
<dbReference type="InterPro" id="IPR013152">
    <property type="entry name" value="Gastrin/cholecystokinin_CS"/>
</dbReference>
<keyword evidence="3" id="KW-0964">Secreted</keyword>
<keyword evidence="6" id="KW-0027">Amidation</keyword>
<gene>
    <name evidence="11" type="primary">CCK</name>
</gene>
<dbReference type="STRING" id="9258.ENSOANP00000019000"/>
<dbReference type="AlphaFoldDB" id="F7E613"/>
<comment type="similarity">
    <text evidence="2 7">Belongs to the gastrin/cholecystokinin family.</text>
</comment>
<keyword evidence="4" id="KW-0765">Sulfation</keyword>
<keyword evidence="9" id="KW-0732">Signal</keyword>
<keyword evidence="5" id="KW-0165">Cleavage on pair of basic residues</keyword>